<proteinExistence type="predicted"/>
<sequence>MARPSKNIAADALPGEIAFVRSAIWHNGNRRVAALISAATTDTALLPEGAIALVSVTAFPPGAPSRILIDVPLYARAPAEGVFPAAWLKRG</sequence>
<evidence type="ECO:0000313" key="1">
    <source>
        <dbReference type="EMBL" id="RSK77103.1"/>
    </source>
</evidence>
<dbReference type="EMBL" id="CABPSX010000015">
    <property type="protein sequence ID" value="VVG74086.1"/>
    <property type="molecule type" value="Genomic_DNA"/>
</dbReference>
<dbReference type="OrthoDB" id="9112550at2"/>
<evidence type="ECO:0000313" key="2">
    <source>
        <dbReference type="EMBL" id="VVG74086.1"/>
    </source>
</evidence>
<evidence type="ECO:0000313" key="4">
    <source>
        <dbReference type="Proteomes" id="UP000364291"/>
    </source>
</evidence>
<dbReference type="Proteomes" id="UP000270216">
    <property type="component" value="Unassembled WGS sequence"/>
</dbReference>
<dbReference type="Proteomes" id="UP000364291">
    <property type="component" value="Unassembled WGS sequence"/>
</dbReference>
<protein>
    <submittedName>
        <fullName evidence="2">Uncharacterized protein</fullName>
    </submittedName>
</protein>
<organism evidence="2 4">
    <name type="scientific">Pandoraea apista</name>
    <dbReference type="NCBI Taxonomy" id="93218"/>
    <lineage>
        <taxon>Bacteria</taxon>
        <taxon>Pseudomonadati</taxon>
        <taxon>Pseudomonadota</taxon>
        <taxon>Betaproteobacteria</taxon>
        <taxon>Burkholderiales</taxon>
        <taxon>Burkholderiaceae</taxon>
        <taxon>Pandoraea</taxon>
    </lineage>
</organism>
<dbReference type="GeneID" id="47013998"/>
<gene>
    <name evidence="1" type="ORF">EJE83_19525</name>
    <name evidence="2" type="ORF">PAP18089_05098</name>
</gene>
<name>A0A5E5PBM2_9BURK</name>
<dbReference type="AlphaFoldDB" id="A0A5E5PBM2"/>
<dbReference type="RefSeq" id="WP_048629088.1">
    <property type="nucleotide sequence ID" value="NZ_CABPSX010000015.1"/>
</dbReference>
<accession>A0A5E5PBM2</accession>
<evidence type="ECO:0000313" key="3">
    <source>
        <dbReference type="Proteomes" id="UP000270216"/>
    </source>
</evidence>
<keyword evidence="3" id="KW-1185">Reference proteome</keyword>
<dbReference type="EMBL" id="RWHX01000042">
    <property type="protein sequence ID" value="RSK77103.1"/>
    <property type="molecule type" value="Genomic_DNA"/>
</dbReference>
<reference evidence="2 4" key="2">
    <citation type="submission" date="2019-08" db="EMBL/GenBank/DDBJ databases">
        <authorList>
            <person name="Peeters C."/>
        </authorList>
    </citation>
    <scope>NUCLEOTIDE SEQUENCE [LARGE SCALE GENOMIC DNA]</scope>
    <source>
        <strain evidence="2 4">LMG 18089</strain>
    </source>
</reference>
<reference evidence="1 3" key="1">
    <citation type="submission" date="2018-12" db="EMBL/GenBank/DDBJ databases">
        <title>Whole genome sequence of a Pandoraea apista isolate from a patient with cystic fibrosis.</title>
        <authorList>
            <person name="Kenna D.T."/>
            <person name="Turton J.F."/>
        </authorList>
    </citation>
    <scope>NUCLEOTIDE SEQUENCE [LARGE SCALE GENOMIC DNA]</scope>
    <source>
        <strain evidence="1 3">Pa13324</strain>
    </source>
</reference>